<dbReference type="RefSeq" id="WP_186201806.1">
    <property type="nucleotide sequence ID" value="NZ_CYPR01000017.1"/>
</dbReference>
<dbReference type="Pfam" id="PF04577">
    <property type="entry name" value="Glyco_transf_61"/>
    <property type="match status" value="1"/>
</dbReference>
<proteinExistence type="predicted"/>
<dbReference type="STRING" id="313367.JSE7799_00295"/>
<dbReference type="PANTHER" id="PTHR20961:SF124">
    <property type="entry name" value="GLYCOSYLTRANSFERASE"/>
    <property type="match status" value="1"/>
</dbReference>
<dbReference type="EMBL" id="CYPR01000017">
    <property type="protein sequence ID" value="CUH15077.1"/>
    <property type="molecule type" value="Genomic_DNA"/>
</dbReference>
<keyword evidence="2" id="KW-0808">Transferase</keyword>
<dbReference type="GO" id="GO:0016757">
    <property type="term" value="F:glycosyltransferase activity"/>
    <property type="evidence" value="ECO:0007669"/>
    <property type="project" value="UniProtKB-KW"/>
</dbReference>
<dbReference type="PANTHER" id="PTHR20961">
    <property type="entry name" value="GLYCOSYLTRANSFERASE"/>
    <property type="match status" value="1"/>
</dbReference>
<evidence type="ECO:0000259" key="4">
    <source>
        <dbReference type="Pfam" id="PF04577"/>
    </source>
</evidence>
<dbReference type="AlphaFoldDB" id="A0A0M7B4L2"/>
<evidence type="ECO:0000313" key="6">
    <source>
        <dbReference type="Proteomes" id="UP000049455"/>
    </source>
</evidence>
<gene>
    <name evidence="5" type="ORF">JSE7799_00295</name>
</gene>
<keyword evidence="1" id="KW-0328">Glycosyltransferase</keyword>
<dbReference type="InterPro" id="IPR049625">
    <property type="entry name" value="Glyco_transf_61_cat"/>
</dbReference>
<keyword evidence="3" id="KW-0325">Glycoprotein</keyword>
<reference evidence="5 6" key="1">
    <citation type="submission" date="2015-09" db="EMBL/GenBank/DDBJ databases">
        <authorList>
            <person name="Jackson K.R."/>
            <person name="Lunt B.L."/>
            <person name="Fisher J.N.B."/>
            <person name="Gardner A.V."/>
            <person name="Bailey M.E."/>
            <person name="Deus L.M."/>
            <person name="Earl A.S."/>
            <person name="Gibby P.D."/>
            <person name="Hartmann K.A."/>
            <person name="Liu J.E."/>
            <person name="Manci A.M."/>
            <person name="Nielsen D.A."/>
            <person name="Solomon M.B."/>
            <person name="Breakwell D.P."/>
            <person name="Burnett S.H."/>
            <person name="Grose J.H."/>
        </authorList>
    </citation>
    <scope>NUCLEOTIDE SEQUENCE [LARGE SCALE GENOMIC DNA]</scope>
    <source>
        <strain evidence="5 6">CECT 7799</strain>
    </source>
</reference>
<name>A0A0M7B4L2_9RHOB</name>
<evidence type="ECO:0000256" key="1">
    <source>
        <dbReference type="ARBA" id="ARBA00022676"/>
    </source>
</evidence>
<feature type="domain" description="Glycosyltransferase 61 catalytic" evidence="4">
    <location>
        <begin position="168"/>
        <end position="377"/>
    </location>
</feature>
<evidence type="ECO:0000313" key="5">
    <source>
        <dbReference type="EMBL" id="CUH15077.1"/>
    </source>
</evidence>
<keyword evidence="6" id="KW-1185">Reference proteome</keyword>
<protein>
    <submittedName>
        <fullName evidence="5">Capsular polysaccharide biosynthesis protein</fullName>
    </submittedName>
</protein>
<evidence type="ECO:0000256" key="3">
    <source>
        <dbReference type="ARBA" id="ARBA00023180"/>
    </source>
</evidence>
<evidence type="ECO:0000256" key="2">
    <source>
        <dbReference type="ARBA" id="ARBA00022679"/>
    </source>
</evidence>
<organism evidence="5 6">
    <name type="scientific">Jannaschia seosinensis</name>
    <dbReference type="NCBI Taxonomy" id="313367"/>
    <lineage>
        <taxon>Bacteria</taxon>
        <taxon>Pseudomonadati</taxon>
        <taxon>Pseudomonadota</taxon>
        <taxon>Alphaproteobacteria</taxon>
        <taxon>Rhodobacterales</taxon>
        <taxon>Roseobacteraceae</taxon>
        <taxon>Jannaschia</taxon>
    </lineage>
</organism>
<dbReference type="Proteomes" id="UP000049455">
    <property type="component" value="Unassembled WGS sequence"/>
</dbReference>
<dbReference type="InterPro" id="IPR007657">
    <property type="entry name" value="Glycosyltransferase_61"/>
</dbReference>
<sequence>MNTFTSRVELEWSRAPRDFFFAPGMDPGLWTLGPMPRGWDRIAPGRIAALAVSDHEALERATQQHITSTFRQRLFRSALVMRSVPVVMEHVTTEGHYLACHGKYFVNGAAGTRLRTKYAWANVGKRDANGEIAAYFRSLQDGDPELPVWPGGTEGLDYVIDARNGFNFYHFLTESMGQLCAVDRDDFRGRIYIHVDREKIEPFIHDWIAILFPRLAGRVEFRWGRHSYDRCLSLMNKRHLWYQTGPRAMDDLDDVAPETRFWKGRKPDRTSLLILAQNVCDDTLLHLRETALKRIEGGDWAHLPRRFWVARRSQRERPMRGEADLVAALAERGFETVHFEDYTPLEQIAIMARAEVMISHHGAAFANMLFARPEAHCIEIGTYQTARWRWRDFMPHAIASGCRYTSLFADFNADAPIHRPEDVRSRPLHPVGLDAGGRGRVIDYVDAVTRGVRIADDNWLKQLALGLERTGDTAALTRLLDDHAAAVRADADLTIRRANLHLAAGDKALGRRLLERAWEMTGDRPFLLERLILLHAAEGGETPWIARHRKIFPDRAHILDRKLAPRARTER</sequence>
<accession>A0A0M7B4L2</accession>